<dbReference type="GO" id="GO:0003689">
    <property type="term" value="F:DNA clamp loader activity"/>
    <property type="evidence" value="ECO:0007669"/>
    <property type="project" value="InterPro"/>
</dbReference>
<dbReference type="Pfam" id="PF00004">
    <property type="entry name" value="AAA"/>
    <property type="match status" value="1"/>
</dbReference>
<evidence type="ECO:0000259" key="4">
    <source>
        <dbReference type="Pfam" id="PF08519"/>
    </source>
</evidence>
<keyword evidence="2" id="KW-0235">DNA replication</keyword>
<evidence type="ECO:0000256" key="2">
    <source>
        <dbReference type="ARBA" id="ARBA00022705"/>
    </source>
</evidence>
<organism evidence="5">
    <name type="scientific">viral metagenome</name>
    <dbReference type="NCBI Taxonomy" id="1070528"/>
    <lineage>
        <taxon>unclassified sequences</taxon>
        <taxon>metagenomes</taxon>
        <taxon>organismal metagenomes</taxon>
    </lineage>
</organism>
<sequence>MSWNEKYTPVTLDKIVGNKNAINEITHVINNKEKTPIMCYGKTGLGKSTIVSIIFKQHKYSIKLIDLNKNKKNVFEVLTNSLFSKNIESYFTKEKKTVYLIDNMETIKHEKDLNQIVEFIFQKKLNEDDIMVCITNNFDQLDQCKNFKHIEFKNIDNNDIARLVNRIKNKENIKINKKDTELIIENCENNFNKTINTVYQLYLLYGTNISSSNINEFFKKKNRSSNIKHNRQDTLLEIFDKNITANNCIIKFNKDKSMLPMLVNDNFLSFFYNSSDPLLKKLFIMKQCTNYIMLGDICDKLIYNQNNWSNQYIHCLLSCYFPANYVNKMNYTVPDDLSVSKTLGKYSRYRTNIKNIITIFEQINGPKFYSIDDVHHISNTILYSIYSKETNNKLLNIDYGVNMLIKHNMDYTFIDKLQKIDILNKNKYRIKNKNKIKKIYIDQKTYKDTLI</sequence>
<dbReference type="InterPro" id="IPR003959">
    <property type="entry name" value="ATPase_AAA_core"/>
</dbReference>
<dbReference type="Gene3D" id="1.20.272.10">
    <property type="match status" value="1"/>
</dbReference>
<dbReference type="Gene3D" id="3.40.50.300">
    <property type="entry name" value="P-loop containing nucleotide triphosphate hydrolases"/>
    <property type="match status" value="1"/>
</dbReference>
<dbReference type="SUPFAM" id="SSF52540">
    <property type="entry name" value="P-loop containing nucleoside triphosphate hydrolases"/>
    <property type="match status" value="1"/>
</dbReference>
<accession>A0A6C0J2B1</accession>
<dbReference type="SUPFAM" id="SSF48019">
    <property type="entry name" value="post-AAA+ oligomerization domain-like"/>
    <property type="match status" value="1"/>
</dbReference>
<evidence type="ECO:0008006" key="6">
    <source>
        <dbReference type="Google" id="ProtNLM"/>
    </source>
</evidence>
<dbReference type="PANTHER" id="PTHR23389">
    <property type="entry name" value="CHROMOSOME TRANSMISSION FIDELITY FACTOR 18"/>
    <property type="match status" value="1"/>
</dbReference>
<protein>
    <recommendedName>
        <fullName evidence="6">AAA+ ATPase domain-containing protein</fullName>
    </recommendedName>
</protein>
<dbReference type="EMBL" id="MN740316">
    <property type="protein sequence ID" value="QHT99798.1"/>
    <property type="molecule type" value="Genomic_DNA"/>
</dbReference>
<dbReference type="InterPro" id="IPR013725">
    <property type="entry name" value="DNA_replication_fac_RFC1_C"/>
</dbReference>
<dbReference type="InterPro" id="IPR027417">
    <property type="entry name" value="P-loop_NTPase"/>
</dbReference>
<dbReference type="Pfam" id="PF08519">
    <property type="entry name" value="RFC1"/>
    <property type="match status" value="1"/>
</dbReference>
<reference evidence="5" key="1">
    <citation type="journal article" date="2020" name="Nature">
        <title>Giant virus diversity and host interactions through global metagenomics.</title>
        <authorList>
            <person name="Schulz F."/>
            <person name="Roux S."/>
            <person name="Paez-Espino D."/>
            <person name="Jungbluth S."/>
            <person name="Walsh D.A."/>
            <person name="Denef V.J."/>
            <person name="McMahon K.D."/>
            <person name="Konstantinidis K.T."/>
            <person name="Eloe-Fadrosh E.A."/>
            <person name="Kyrpides N.C."/>
            <person name="Woyke T."/>
        </authorList>
    </citation>
    <scope>NUCLEOTIDE SEQUENCE</scope>
    <source>
        <strain evidence="5">GVMAG-M-3300025727-45</strain>
    </source>
</reference>
<dbReference type="InterPro" id="IPR008921">
    <property type="entry name" value="DNA_pol3_clamp-load_cplx_C"/>
</dbReference>
<dbReference type="GO" id="GO:0016887">
    <property type="term" value="F:ATP hydrolysis activity"/>
    <property type="evidence" value="ECO:0007669"/>
    <property type="project" value="InterPro"/>
</dbReference>
<feature type="domain" description="DNA replication factor RFC1 C-terminal" evidence="4">
    <location>
        <begin position="294"/>
        <end position="440"/>
    </location>
</feature>
<evidence type="ECO:0000256" key="1">
    <source>
        <dbReference type="ARBA" id="ARBA00006116"/>
    </source>
</evidence>
<feature type="domain" description="ATPase AAA-type core" evidence="3">
    <location>
        <begin position="38"/>
        <end position="143"/>
    </location>
</feature>
<evidence type="ECO:0000313" key="5">
    <source>
        <dbReference type="EMBL" id="QHT99798.1"/>
    </source>
</evidence>
<dbReference type="GO" id="GO:0005524">
    <property type="term" value="F:ATP binding"/>
    <property type="evidence" value="ECO:0007669"/>
    <property type="project" value="InterPro"/>
</dbReference>
<dbReference type="AlphaFoldDB" id="A0A6C0J2B1"/>
<dbReference type="PANTHER" id="PTHR23389:SF6">
    <property type="entry name" value="REPLICATION FACTOR C SUBUNIT 1"/>
    <property type="match status" value="1"/>
</dbReference>
<comment type="similarity">
    <text evidence="1">Belongs to the activator 1 large subunit family.</text>
</comment>
<evidence type="ECO:0000259" key="3">
    <source>
        <dbReference type="Pfam" id="PF00004"/>
    </source>
</evidence>
<dbReference type="GO" id="GO:0005663">
    <property type="term" value="C:DNA replication factor C complex"/>
    <property type="evidence" value="ECO:0007669"/>
    <property type="project" value="InterPro"/>
</dbReference>
<name>A0A6C0J2B1_9ZZZZ</name>
<proteinExistence type="inferred from homology"/>
<dbReference type="GO" id="GO:0006260">
    <property type="term" value="P:DNA replication"/>
    <property type="evidence" value="ECO:0007669"/>
    <property type="project" value="UniProtKB-KW"/>
</dbReference>
<dbReference type="GO" id="GO:0003677">
    <property type="term" value="F:DNA binding"/>
    <property type="evidence" value="ECO:0007669"/>
    <property type="project" value="InterPro"/>
</dbReference>